<dbReference type="PANTHER" id="PTHR30061">
    <property type="entry name" value="MALTOSE-BINDING PERIPLASMIC PROTEIN"/>
    <property type="match status" value="1"/>
</dbReference>
<evidence type="ECO:0000256" key="2">
    <source>
        <dbReference type="ARBA" id="ARBA00022448"/>
    </source>
</evidence>
<feature type="chain" id="PRO_5038334247" evidence="4">
    <location>
        <begin position="20"/>
        <end position="410"/>
    </location>
</feature>
<dbReference type="RefSeq" id="WP_125129043.1">
    <property type="nucleotide sequence ID" value="NZ_RHJS01000002.1"/>
</dbReference>
<dbReference type="GO" id="GO:0015768">
    <property type="term" value="P:maltose transport"/>
    <property type="evidence" value="ECO:0007669"/>
    <property type="project" value="TreeGrafter"/>
</dbReference>
<dbReference type="Proteomes" id="UP000274920">
    <property type="component" value="Unassembled WGS sequence"/>
</dbReference>
<dbReference type="GO" id="GO:0055052">
    <property type="term" value="C:ATP-binding cassette (ABC) transporter complex, substrate-binding subunit-containing"/>
    <property type="evidence" value="ECO:0007669"/>
    <property type="project" value="TreeGrafter"/>
</dbReference>
<dbReference type="InterPro" id="IPR006059">
    <property type="entry name" value="SBP"/>
</dbReference>
<gene>
    <name evidence="5" type="ORF">EBB54_22610</name>
</gene>
<organism evidence="5 6">
    <name type="scientific">Schaedlerella arabinosiphila</name>
    <dbReference type="NCBI Taxonomy" id="2044587"/>
    <lineage>
        <taxon>Bacteria</taxon>
        <taxon>Bacillati</taxon>
        <taxon>Bacillota</taxon>
        <taxon>Clostridia</taxon>
        <taxon>Lachnospirales</taxon>
        <taxon>Lachnospiraceae</taxon>
        <taxon>Schaedlerella</taxon>
    </lineage>
</organism>
<evidence type="ECO:0000256" key="3">
    <source>
        <dbReference type="ARBA" id="ARBA00022729"/>
    </source>
</evidence>
<dbReference type="Pfam" id="PF13416">
    <property type="entry name" value="SBP_bac_8"/>
    <property type="match status" value="1"/>
</dbReference>
<comment type="caution">
    <text evidence="5">The sequence shown here is derived from an EMBL/GenBank/DDBJ whole genome shotgun (WGS) entry which is preliminary data.</text>
</comment>
<dbReference type="AlphaFoldDB" id="A0A3R8L0L8"/>
<dbReference type="PROSITE" id="PS51257">
    <property type="entry name" value="PROKAR_LIPOPROTEIN"/>
    <property type="match status" value="1"/>
</dbReference>
<keyword evidence="3 4" id="KW-0732">Signal</keyword>
<dbReference type="GO" id="GO:1901982">
    <property type="term" value="F:maltose binding"/>
    <property type="evidence" value="ECO:0007669"/>
    <property type="project" value="TreeGrafter"/>
</dbReference>
<evidence type="ECO:0000256" key="1">
    <source>
        <dbReference type="ARBA" id="ARBA00008520"/>
    </source>
</evidence>
<dbReference type="GO" id="GO:0042956">
    <property type="term" value="P:maltodextrin transmembrane transport"/>
    <property type="evidence" value="ECO:0007669"/>
    <property type="project" value="TreeGrafter"/>
</dbReference>
<dbReference type="PANTHER" id="PTHR30061:SF50">
    <property type="entry name" value="MALTOSE_MALTODEXTRIN-BINDING PERIPLASMIC PROTEIN"/>
    <property type="match status" value="1"/>
</dbReference>
<evidence type="ECO:0000313" key="6">
    <source>
        <dbReference type="Proteomes" id="UP000274920"/>
    </source>
</evidence>
<evidence type="ECO:0000256" key="4">
    <source>
        <dbReference type="SAM" id="SignalP"/>
    </source>
</evidence>
<accession>A0A3R8L0L8</accession>
<dbReference type="Gene3D" id="3.40.190.10">
    <property type="entry name" value="Periplasmic binding protein-like II"/>
    <property type="match status" value="2"/>
</dbReference>
<sequence length="410" mass="44170">MRKRVCSLFLAILCAAAFTGCKTAEKKGAGDSKTERVELTVWGAEEDAELMEQIIQGFQSSYQGQADFNITFEVQSESECKNALIGGLEAGADVFTFADDQLNSLAAAGAVDPIEPDEEIRNKNLESAVEAASIGDTLYAYPLTADNGYFLYYNKQFISEEQVQTLDGILEAAAAGGRHFMMDWSSAWYVYSFFGNTGMQVGLSDDGITNYCTWNQAEGEIRGVDVAQAMLQIAASPGFASGTDTEFLDGVRNGSVAAGISGVWNAVAVEEAWGEHAGAAKLPTYTCGGRQVQMASFSGCKLIGVNAYSDHPQWAARLAEWITNEENQRLRFEMRGQGPSNITVADSAEIQESPAIAALLEQSQFSQLQRIGGKFWDPVSLFAGNMASGNPTGQDLQEQLDLMAEGVCAR</sequence>
<keyword evidence="6" id="KW-1185">Reference proteome</keyword>
<comment type="similarity">
    <text evidence="1">Belongs to the bacterial solute-binding protein 1 family.</text>
</comment>
<name>A0A3R8L0L8_9FIRM</name>
<dbReference type="EMBL" id="RHJS01000002">
    <property type="protein sequence ID" value="RRK33839.1"/>
    <property type="molecule type" value="Genomic_DNA"/>
</dbReference>
<protein>
    <submittedName>
        <fullName evidence="5">Extracellular solute-binding protein</fullName>
    </submittedName>
</protein>
<reference evidence="5" key="1">
    <citation type="submission" date="2018-10" db="EMBL/GenBank/DDBJ databases">
        <title>Schaedlerella arabinophila gen. nov. sp. nov., isolated from the mouse intestinal tract and comparative analysis with the genome of the closely related altered Schaedler flora strain ASF502.</title>
        <authorList>
            <person name="Miyake S."/>
            <person name="Soh M."/>
            <person name="Seedorf H."/>
        </authorList>
    </citation>
    <scope>NUCLEOTIDE SEQUENCE [LARGE SCALE GENOMIC DNA]</scope>
    <source>
        <strain evidence="5">DSM 106076</strain>
    </source>
</reference>
<proteinExistence type="inferred from homology"/>
<keyword evidence="2" id="KW-0813">Transport</keyword>
<evidence type="ECO:0000313" key="5">
    <source>
        <dbReference type="EMBL" id="RRK33839.1"/>
    </source>
</evidence>
<feature type="signal peptide" evidence="4">
    <location>
        <begin position="1"/>
        <end position="19"/>
    </location>
</feature>
<dbReference type="SUPFAM" id="SSF53850">
    <property type="entry name" value="Periplasmic binding protein-like II"/>
    <property type="match status" value="1"/>
</dbReference>